<organism evidence="1 2">
    <name type="scientific">Bacillus wiedmannii</name>
    <dbReference type="NCBI Taxonomy" id="1890302"/>
    <lineage>
        <taxon>Bacteria</taxon>
        <taxon>Bacillati</taxon>
        <taxon>Bacillota</taxon>
        <taxon>Bacilli</taxon>
        <taxon>Bacillales</taxon>
        <taxon>Bacillaceae</taxon>
        <taxon>Bacillus</taxon>
        <taxon>Bacillus cereus group</taxon>
    </lineage>
</organism>
<dbReference type="AlphaFoldDB" id="A0A2A7BLH9"/>
<name>A0A2A7BLH9_9BACI</name>
<dbReference type="RefSeq" id="WP_088112678.1">
    <property type="nucleotide sequence ID" value="NZ_JBCMHN010000010.1"/>
</dbReference>
<protein>
    <recommendedName>
        <fullName evidence="3">Group-specific protein</fullName>
    </recommendedName>
</protein>
<dbReference type="EMBL" id="NVPQ01000087">
    <property type="protein sequence ID" value="PDY37371.1"/>
    <property type="molecule type" value="Genomic_DNA"/>
</dbReference>
<evidence type="ECO:0008006" key="3">
    <source>
        <dbReference type="Google" id="ProtNLM"/>
    </source>
</evidence>
<reference evidence="1 2" key="1">
    <citation type="submission" date="2017-09" db="EMBL/GenBank/DDBJ databases">
        <title>Large-scale bioinformatics analysis of Bacillus genomes uncovers conserved roles of natural products in bacterial physiology.</title>
        <authorList>
            <consortium name="Agbiome Team Llc"/>
            <person name="Bleich R.M."/>
            <person name="Grubbs K.J."/>
            <person name="Santa Maria K.C."/>
            <person name="Allen S.E."/>
            <person name="Farag S."/>
            <person name="Shank E.A."/>
            <person name="Bowers A."/>
        </authorList>
    </citation>
    <scope>NUCLEOTIDE SEQUENCE [LARGE SCALE GENOMIC DNA]</scope>
    <source>
        <strain evidence="1 2">AFS098222</strain>
    </source>
</reference>
<comment type="caution">
    <text evidence="1">The sequence shown here is derived from an EMBL/GenBank/DDBJ whole genome shotgun (WGS) entry which is preliminary data.</text>
</comment>
<evidence type="ECO:0000313" key="2">
    <source>
        <dbReference type="Proteomes" id="UP000220111"/>
    </source>
</evidence>
<gene>
    <name evidence="1" type="ORF">COO17_23055</name>
</gene>
<evidence type="ECO:0000313" key="1">
    <source>
        <dbReference type="EMBL" id="PDY37371.1"/>
    </source>
</evidence>
<dbReference type="Proteomes" id="UP000220111">
    <property type="component" value="Unassembled WGS sequence"/>
</dbReference>
<proteinExistence type="predicted"/>
<sequence length="189" mass="21630">MNYYFIAIYDGVFPTEKLHNILQSNPTFTNLNVRPLEISSPRPFTLLVGAEHNALTTGLTNTYHLLTKELQKLEEQEKYYYVYDYKIRKTIENPTAKCFPLAKINISVTKFHKMIQKVKDLKRPVFAGYHITSLDADILTIDVLLSSPLLDPNTSEKDTEEYAYLQQLAESISRSELCTSIKASSLITT</sequence>
<accession>A0A2A7BLH9</accession>